<evidence type="ECO:0000313" key="11">
    <source>
        <dbReference type="Proteomes" id="UP000679848"/>
    </source>
</evidence>
<dbReference type="GO" id="GO:0005886">
    <property type="term" value="C:plasma membrane"/>
    <property type="evidence" value="ECO:0007669"/>
    <property type="project" value="UniProtKB-SubCell"/>
</dbReference>
<dbReference type="Proteomes" id="UP000679848">
    <property type="component" value="Chromosome"/>
</dbReference>
<dbReference type="CDD" id="cd16914">
    <property type="entry name" value="EcfT"/>
    <property type="match status" value="1"/>
</dbReference>
<comment type="function">
    <text evidence="9">Transmembrane (T) component of an energy-coupling factor (ECF) ABC-transporter complex. Unlike classic ABC transporters this ECF transporter provides the energy necessary to transport a number of different substrates.</text>
</comment>
<evidence type="ECO:0000256" key="6">
    <source>
        <dbReference type="ARBA" id="ARBA00022692"/>
    </source>
</evidence>
<feature type="transmembrane region" description="Helical" evidence="9">
    <location>
        <begin position="26"/>
        <end position="53"/>
    </location>
</feature>
<keyword evidence="11" id="KW-1185">Reference proteome</keyword>
<protein>
    <recommendedName>
        <fullName evidence="3 9">Energy-coupling factor transporter transmembrane protein EcfT</fullName>
        <shortName evidence="9">ECF transporter T component EcfT</shortName>
    </recommendedName>
</protein>
<dbReference type="KEGG" id="pfaa:MM59RIKEN_10110"/>
<keyword evidence="8 9" id="KW-0472">Membrane</keyword>
<dbReference type="PANTHER" id="PTHR34857:SF2">
    <property type="entry name" value="SLL0384 PROTEIN"/>
    <property type="match status" value="1"/>
</dbReference>
<comment type="similarity">
    <text evidence="2 9">Belongs to the energy-coupling factor EcfT family.</text>
</comment>
<proteinExistence type="inferred from homology"/>
<evidence type="ECO:0000256" key="3">
    <source>
        <dbReference type="ARBA" id="ARBA00014042"/>
    </source>
</evidence>
<feature type="transmembrane region" description="Helical" evidence="9">
    <location>
        <begin position="247"/>
        <end position="267"/>
    </location>
</feature>
<evidence type="ECO:0000256" key="4">
    <source>
        <dbReference type="ARBA" id="ARBA00022448"/>
    </source>
</evidence>
<evidence type="ECO:0000256" key="2">
    <source>
        <dbReference type="ARBA" id="ARBA00005660"/>
    </source>
</evidence>
<evidence type="ECO:0000256" key="7">
    <source>
        <dbReference type="ARBA" id="ARBA00022989"/>
    </source>
</evidence>
<keyword evidence="6 9" id="KW-0812">Transmembrane</keyword>
<reference evidence="10" key="1">
    <citation type="submission" date="2020-09" db="EMBL/GenBank/DDBJ databases">
        <title>New species isolated from human feces.</title>
        <authorList>
            <person name="Kitahara M."/>
            <person name="Shigeno Y."/>
            <person name="Shime M."/>
            <person name="Matsumoto Y."/>
            <person name="Nakamura S."/>
            <person name="Motooka D."/>
            <person name="Fukuoka S."/>
            <person name="Nishikawa H."/>
            <person name="Benno Y."/>
        </authorList>
    </citation>
    <scope>NUCLEOTIDE SEQUENCE</scope>
    <source>
        <strain evidence="10">MM59</strain>
    </source>
</reference>
<keyword evidence="5 9" id="KW-1003">Cell membrane</keyword>
<feature type="transmembrane region" description="Helical" evidence="9">
    <location>
        <begin position="73"/>
        <end position="90"/>
    </location>
</feature>
<dbReference type="AlphaFoldDB" id="A0A810QBY5"/>
<accession>A0A810QBY5</accession>
<evidence type="ECO:0000256" key="5">
    <source>
        <dbReference type="ARBA" id="ARBA00022475"/>
    </source>
</evidence>
<dbReference type="EMBL" id="AP023420">
    <property type="protein sequence ID" value="BCK83692.1"/>
    <property type="molecule type" value="Genomic_DNA"/>
</dbReference>
<dbReference type="InterPro" id="IPR051611">
    <property type="entry name" value="ECF_transporter_component"/>
</dbReference>
<sequence>MLKDITLGQYFPGSTVAHRLDPRTKILLVVLYIVALFCAKGAVGYAVMALVLLTCARISKVKFKSLVRGLKPVLFIIIFTAIMNLFFTPGENYIFELGFLRVSAEGLRNAFFMVLRIMMLIMGTFLMTYTTSPISLTDGLERLLNWMKKLHVPVHELAMMMSIALRFIPTLIEETDKIMSAQKARGADFESGNLIQKAKAMLPILVPLFVSAFRRADELATAMECRCYHGGEGRTKLHVLKYESRDYIALALGAAVLALILTLRKFVS</sequence>
<gene>
    <name evidence="9 10" type="primary">ecfT</name>
    <name evidence="10" type="ORF">MM59RIKEN_10110</name>
</gene>
<evidence type="ECO:0000256" key="1">
    <source>
        <dbReference type="ARBA" id="ARBA00004651"/>
    </source>
</evidence>
<name>A0A810QBY5_9FIRM</name>
<comment type="subunit">
    <text evidence="9">Forms a stable energy-coupling factor (ECF) transporter complex composed of 2 membrane-embedded substrate-binding proteins (S component), 2 ATP-binding proteins (A component) and 2 transmembrane proteins (T component).</text>
</comment>
<keyword evidence="4 9" id="KW-0813">Transport</keyword>
<dbReference type="HAMAP" id="MF_01461">
    <property type="entry name" value="EcfT"/>
    <property type="match status" value="1"/>
</dbReference>
<dbReference type="PANTHER" id="PTHR34857">
    <property type="entry name" value="SLL0384 PROTEIN"/>
    <property type="match status" value="1"/>
</dbReference>
<organism evidence="10 11">
    <name type="scientific">Pusillibacter faecalis</name>
    <dbReference type="NCBI Taxonomy" id="2714358"/>
    <lineage>
        <taxon>Bacteria</taxon>
        <taxon>Bacillati</taxon>
        <taxon>Bacillota</taxon>
        <taxon>Clostridia</taxon>
        <taxon>Eubacteriales</taxon>
        <taxon>Oscillospiraceae</taxon>
        <taxon>Pusillibacter</taxon>
    </lineage>
</organism>
<evidence type="ECO:0000256" key="8">
    <source>
        <dbReference type="ARBA" id="ARBA00023136"/>
    </source>
</evidence>
<keyword evidence="7 9" id="KW-1133">Transmembrane helix</keyword>
<dbReference type="RefSeq" id="WP_213542831.1">
    <property type="nucleotide sequence ID" value="NZ_AP023420.1"/>
</dbReference>
<dbReference type="InterPro" id="IPR024919">
    <property type="entry name" value="EcfT"/>
</dbReference>
<evidence type="ECO:0000256" key="9">
    <source>
        <dbReference type="HAMAP-Rule" id="MF_01461"/>
    </source>
</evidence>
<evidence type="ECO:0000313" key="10">
    <source>
        <dbReference type="EMBL" id="BCK83692.1"/>
    </source>
</evidence>
<feature type="transmembrane region" description="Helical" evidence="9">
    <location>
        <begin position="110"/>
        <end position="129"/>
    </location>
</feature>
<dbReference type="InterPro" id="IPR003339">
    <property type="entry name" value="ABC/ECF_trnsptr_transmembrane"/>
</dbReference>
<dbReference type="GO" id="GO:0022857">
    <property type="term" value="F:transmembrane transporter activity"/>
    <property type="evidence" value="ECO:0007669"/>
    <property type="project" value="UniProtKB-UniRule"/>
</dbReference>
<comment type="subcellular location">
    <subcellularLocation>
        <location evidence="1 9">Cell membrane</location>
        <topology evidence="1 9">Multi-pass membrane protein</topology>
    </subcellularLocation>
</comment>
<dbReference type="Pfam" id="PF02361">
    <property type="entry name" value="CbiQ"/>
    <property type="match status" value="1"/>
</dbReference>